<evidence type="ECO:0000313" key="2">
    <source>
        <dbReference type="EMBL" id="MBC5634513.1"/>
    </source>
</evidence>
<organism evidence="2 3">
    <name type="scientific">Parabacteroides hominis</name>
    <dbReference type="NCBI Taxonomy" id="2763057"/>
    <lineage>
        <taxon>Bacteria</taxon>
        <taxon>Pseudomonadati</taxon>
        <taxon>Bacteroidota</taxon>
        <taxon>Bacteroidia</taxon>
        <taxon>Bacteroidales</taxon>
        <taxon>Tannerellaceae</taxon>
        <taxon>Parabacteroides</taxon>
    </lineage>
</organism>
<reference evidence="2 3" key="1">
    <citation type="submission" date="2020-08" db="EMBL/GenBank/DDBJ databases">
        <title>Genome public.</title>
        <authorList>
            <person name="Liu C."/>
            <person name="Sun Q."/>
        </authorList>
    </citation>
    <scope>NUCLEOTIDE SEQUENCE [LARGE SCALE GENOMIC DNA]</scope>
    <source>
        <strain evidence="2 3">NSJ-79</strain>
    </source>
</reference>
<dbReference type="Gene3D" id="2.60.120.10">
    <property type="entry name" value="Jelly Rolls"/>
    <property type="match status" value="1"/>
</dbReference>
<accession>A0ABR7DSV3</accession>
<dbReference type="InterPro" id="IPR052535">
    <property type="entry name" value="Bacilysin_H2HPP_isomerase"/>
</dbReference>
<dbReference type="PIRSF" id="PIRSF029883">
    <property type="entry name" value="KdgF"/>
    <property type="match status" value="1"/>
</dbReference>
<feature type="domain" description="Cupin type-2" evidence="1">
    <location>
        <begin position="39"/>
        <end position="96"/>
    </location>
</feature>
<dbReference type="InterPro" id="IPR011051">
    <property type="entry name" value="RmlC_Cupin_sf"/>
</dbReference>
<comment type="caution">
    <text evidence="2">The sequence shown here is derived from an EMBL/GenBank/DDBJ whole genome shotgun (WGS) entry which is preliminary data.</text>
</comment>
<proteinExistence type="predicted"/>
<dbReference type="RefSeq" id="WP_186931122.1">
    <property type="nucleotide sequence ID" value="NZ_JACOOJ010000040.1"/>
</dbReference>
<dbReference type="PANTHER" id="PTHR40112:SF1">
    <property type="entry name" value="H2HPP ISOMERASE"/>
    <property type="match status" value="1"/>
</dbReference>
<protein>
    <submittedName>
        <fullName evidence="2">Cupin domain-containing protein</fullName>
    </submittedName>
</protein>
<dbReference type="CDD" id="cd02238">
    <property type="entry name" value="cupin_KdgF"/>
    <property type="match status" value="1"/>
</dbReference>
<keyword evidence="3" id="KW-1185">Reference proteome</keyword>
<name>A0ABR7DSV3_9BACT</name>
<dbReference type="Proteomes" id="UP000651475">
    <property type="component" value="Unassembled WGS sequence"/>
</dbReference>
<dbReference type="InterPro" id="IPR013096">
    <property type="entry name" value="Cupin_2"/>
</dbReference>
<dbReference type="PANTHER" id="PTHR40112">
    <property type="entry name" value="H2HPP ISOMERASE"/>
    <property type="match status" value="1"/>
</dbReference>
<dbReference type="Pfam" id="PF07883">
    <property type="entry name" value="Cupin_2"/>
    <property type="match status" value="1"/>
</dbReference>
<dbReference type="SUPFAM" id="SSF51182">
    <property type="entry name" value="RmlC-like cupins"/>
    <property type="match status" value="1"/>
</dbReference>
<gene>
    <name evidence="2" type="ORF">H8S65_17350</name>
</gene>
<dbReference type="InterPro" id="IPR025499">
    <property type="entry name" value="KdgF"/>
</dbReference>
<dbReference type="InterPro" id="IPR014710">
    <property type="entry name" value="RmlC-like_jellyroll"/>
</dbReference>
<evidence type="ECO:0000259" key="1">
    <source>
        <dbReference type="Pfam" id="PF07883"/>
    </source>
</evidence>
<evidence type="ECO:0000313" key="3">
    <source>
        <dbReference type="Proteomes" id="UP000651475"/>
    </source>
</evidence>
<sequence length="115" mass="12795">MDMESNNFQYESEIKWENAGEGVVRQIMAYNDDLMMVKVKFETGAVGTPHTHPHTQATYVASGVFEFTTDGETKIVRAGDGVYMKPGVLHGCRCLEAGVLIDTFSPMRKDFVGRV</sequence>
<dbReference type="EMBL" id="JACOOJ010000040">
    <property type="protein sequence ID" value="MBC5634513.1"/>
    <property type="molecule type" value="Genomic_DNA"/>
</dbReference>